<dbReference type="InterPro" id="IPR058644">
    <property type="entry name" value="Mtb12-like_C"/>
</dbReference>
<evidence type="ECO:0000313" key="6">
    <source>
        <dbReference type="EMBL" id="RAG83237.1"/>
    </source>
</evidence>
<sequence length="195" mass="18561">MQRASLVLRAAVGSAVLLLAAACGSSGNSGGPSSDAGSSSAAAPTTPAAASSPPASAAAAACGNAVAPTVGGSGPADTTGAAGKIATDYAQFFDPSTPISAKMGLLQNAQKLAPAMQQFAGDPQAAQTTVAVTGVNFTSATTADTTYNVCLSGAVALKASKGKSVLEGGVWKVGDTTLCGLLQLQAGSSPIPGCS</sequence>
<evidence type="ECO:0000256" key="2">
    <source>
        <dbReference type="ARBA" id="ARBA00093774"/>
    </source>
</evidence>
<keyword evidence="7" id="KW-1185">Reference proteome</keyword>
<dbReference type="EMBL" id="QKYN01000091">
    <property type="protein sequence ID" value="RAG83237.1"/>
    <property type="molecule type" value="Genomic_DNA"/>
</dbReference>
<dbReference type="Proteomes" id="UP000248889">
    <property type="component" value="Unassembled WGS sequence"/>
</dbReference>
<evidence type="ECO:0000256" key="1">
    <source>
        <dbReference type="ARBA" id="ARBA00022729"/>
    </source>
</evidence>
<gene>
    <name evidence="6" type="ORF">DN069_23400</name>
</gene>
<accession>A0A2X0IFG2</accession>
<comment type="similarity">
    <text evidence="2">Belongs to the MTB12 family.</text>
</comment>
<comment type="caution">
    <text evidence="6">The sequence shown here is derived from an EMBL/GenBank/DDBJ whole genome shotgun (WGS) entry which is preliminary data.</text>
</comment>
<protein>
    <recommendedName>
        <fullName evidence="5">Low molecular weight antigen MTB12-like C-terminal domain-containing protein</fullName>
    </recommendedName>
</protein>
<feature type="domain" description="Low molecular weight antigen MTB12-like C-terminal" evidence="5">
    <location>
        <begin position="81"/>
        <end position="187"/>
    </location>
</feature>
<dbReference type="AlphaFoldDB" id="A0A2X0IFG2"/>
<keyword evidence="1 4" id="KW-0732">Signal</keyword>
<evidence type="ECO:0000313" key="7">
    <source>
        <dbReference type="Proteomes" id="UP000248889"/>
    </source>
</evidence>
<dbReference type="RefSeq" id="WP_111503908.1">
    <property type="nucleotide sequence ID" value="NZ_QKYN01000091.1"/>
</dbReference>
<feature type="region of interest" description="Disordered" evidence="3">
    <location>
        <begin position="29"/>
        <end position="54"/>
    </location>
</feature>
<dbReference type="PROSITE" id="PS51257">
    <property type="entry name" value="PROKAR_LIPOPROTEIN"/>
    <property type="match status" value="1"/>
</dbReference>
<proteinExistence type="inferred from homology"/>
<dbReference type="OrthoDB" id="4548368at2"/>
<evidence type="ECO:0000259" key="5">
    <source>
        <dbReference type="Pfam" id="PF26580"/>
    </source>
</evidence>
<feature type="signal peptide" evidence="4">
    <location>
        <begin position="1"/>
        <end position="20"/>
    </location>
</feature>
<feature type="chain" id="PRO_5039125679" description="Low molecular weight antigen MTB12-like C-terminal domain-containing protein" evidence="4">
    <location>
        <begin position="21"/>
        <end position="195"/>
    </location>
</feature>
<name>A0A2X0IFG2_9ACTN</name>
<evidence type="ECO:0000256" key="4">
    <source>
        <dbReference type="SAM" id="SignalP"/>
    </source>
</evidence>
<organism evidence="6 7">
    <name type="scientific">Streptacidiphilus pinicola</name>
    <dbReference type="NCBI Taxonomy" id="2219663"/>
    <lineage>
        <taxon>Bacteria</taxon>
        <taxon>Bacillati</taxon>
        <taxon>Actinomycetota</taxon>
        <taxon>Actinomycetes</taxon>
        <taxon>Kitasatosporales</taxon>
        <taxon>Streptomycetaceae</taxon>
        <taxon>Streptacidiphilus</taxon>
    </lineage>
</organism>
<dbReference type="Pfam" id="PF26580">
    <property type="entry name" value="Mtb12_C"/>
    <property type="match status" value="1"/>
</dbReference>
<evidence type="ECO:0000256" key="3">
    <source>
        <dbReference type="SAM" id="MobiDB-lite"/>
    </source>
</evidence>
<reference evidence="6 7" key="1">
    <citation type="submission" date="2018-06" db="EMBL/GenBank/DDBJ databases">
        <title>Streptacidiphilus pinicola sp. nov., isolated from pine grove soil.</title>
        <authorList>
            <person name="Roh S.G."/>
            <person name="Park S."/>
            <person name="Kim M.-K."/>
            <person name="Yun B.-R."/>
            <person name="Park J."/>
            <person name="Kim M.J."/>
            <person name="Kim Y.S."/>
            <person name="Kim S.B."/>
        </authorList>
    </citation>
    <scope>NUCLEOTIDE SEQUENCE [LARGE SCALE GENOMIC DNA]</scope>
    <source>
        <strain evidence="6 7">MMS16-CNU450</strain>
    </source>
</reference>